<organism evidence="5 6">
    <name type="scientific">Fasciola hepatica</name>
    <name type="common">Liver fluke</name>
    <dbReference type="NCBI Taxonomy" id="6192"/>
    <lineage>
        <taxon>Eukaryota</taxon>
        <taxon>Metazoa</taxon>
        <taxon>Spiralia</taxon>
        <taxon>Lophotrochozoa</taxon>
        <taxon>Platyhelminthes</taxon>
        <taxon>Trematoda</taxon>
        <taxon>Digenea</taxon>
        <taxon>Plagiorchiida</taxon>
        <taxon>Echinostomata</taxon>
        <taxon>Echinostomatoidea</taxon>
        <taxon>Fasciolidae</taxon>
        <taxon>Fasciola</taxon>
    </lineage>
</organism>
<proteinExistence type="predicted"/>
<comment type="caution">
    <text evidence="5">The sequence shown here is derived from an EMBL/GenBank/DDBJ whole genome shotgun (WGS) entry which is preliminary data.</text>
</comment>
<dbReference type="PANTHER" id="PTHR12975:SF6">
    <property type="entry name" value="TRAFFICKING PROTEIN PARTICLE COMPLEX SUBUNIT 8"/>
    <property type="match status" value="1"/>
</dbReference>
<gene>
    <name evidence="5" type="ORF">D915_006045</name>
</gene>
<sequence>MARCATSGEKFIHFVFSPCVSVLTSSDVEKRCLQDNLTFTELLKPFSQLTKDVSIRDSNNLVHTLSNLRIKFLNASTPPPTATAARTNLREVVRSCSCNQPLPMRNVSNGSLAVAVPTTTPWFEAWRYVFIQSLWPGTHEFMCHSLACLIVVSTSNPDPLAELIRLSDEQTQQQQQRSGDASYPRWFTSNIVKFYVVVHDVYQGDQNRADVIHKQVERHFGSASCYFLPLFTTGPATDHVQRDLVNGENNAKPVLTNSRLTEDAVNSDPWLAHLLPDGFQVPLIQDTSADDCPNPSSVNHDPLLVDGDDQIGCNHIEPEGDKAILQSLIYSRHFKPHGRSLTQTDCDQIKTFVYEFVVRSLLPWVEQTMRCLNDQVAHRMRLSRSLLSATKKFFTSAVSSSAQSSLTSASANALSQPPSLLDSTTTPSLIGMSGSGGNWPPTSGELVMTRNTVINSREDMRGQQPPPPPNPPGSTVPVVVYTAEAPEMQMRRLADLAFLFQQYEVAYQTYNVLKRDFQNDGAWLHYAAAQEMSALSIYLQGANSQRQYPYHYVDSSVTIYLQTCQSAELALRATLVNAEALCSRGLFAEAAMSLLRLTSQDDDLTSGLLIEQTAHCVLRLRRPLLRKFGFRLALAAHRYNRARQSHLTIRTYNVAAPILAGRRWSLIEDHINFNVGKQAYLIGDLANAVVALRRNLTQFSRQPAERQSLFIREYLVVLKQFLAKNMVTKKDDSTISASYAVFPLPLVRFRDLQVMLGKPVKHGEGRSVKTEADDEKHKVDLSLEARGIQFADFADLATEKHEVKSFLTLNALRNRSNHWQDWMENTDVSDLEEDPVVDDKSDSELYRAKSNCNHVELSNTVIPGLLEEVLSQTEFPDSYESADSRKQHCSGIRQPHPILYSIRSACAAQTPVAPVGEYVTVRIPLENPMQIPLVFSNLHLLWAFQPELSDSSDRASEPRKPITNETPFDLTYLNRQIVASEVIPELIMLPSESKALDITVLSKQLGKLEISGLCFDWIYPSSQHLGSQNQGVTYSTGQSQINGDIPSNLTNMHSSHIFPNENSLGQSTKERGRGSDSKSVRGKIYLSMCKEDSVDCENTSSSLPLPPHLSWTITHSAALLRVTFSDFPIKLMQGELFPLTLSLTNAGSQPLGRIRVASNWFGFIGLRLDTDHHRRDKPITIETTSAAVSNNLTFHKDPPIQPWLRIPAVPCPIMSSLTDASLSDKLLPGTSVAIPMWFRAPHLSSPLRRSGLSSAHHWHSRRTAPTPDVPVLSEQRTVHMVFQYTSLTPNPIYPELNTRFVRHRSDLELQPSLRFKALATRKTFSGPSDLFIQLIIQNVTSSTFRCSFEILQISCASRFWVLNPIVNEPDFGKEQTAPLAPGEVMTLSLRGSLCDSDLCANKDPPITDDGETMFSTVPLSASAGECTREIISPSSSPCVDFYYRSGCVVKRRRPKRVSQFTNMGRSADLDITLIIFWRRLVAPSHMYASSYGQSHVPLIRLDHPVSVPSEYHDHANQKACKLSPTSESLGDIPDALCSSPSASVFDATEMVQFRLRHPFHIHNRFLREAFRSPLSSRSPLTLNPPPENFTFNQSCILGARTSFPNPENKCTSLLKIPVSAELFNTTTLPVLVKLDAVPDENRESASSVSAPLFTDNPMLNSSRQPDAARVLWTGITRKSLLLRPGESRKIKLNARMVRPGFFDTSSLVLRAALVISDKEPVNFVRQVIPQSFFLADHERS</sequence>
<feature type="compositionally biased region" description="Basic and acidic residues" evidence="1">
    <location>
        <begin position="1068"/>
        <end position="1079"/>
    </location>
</feature>
<dbReference type="InterPro" id="IPR024420">
    <property type="entry name" value="TRAPP_III_complex_Trs85"/>
</dbReference>
<dbReference type="InterPro" id="IPR058540">
    <property type="entry name" value="Ig_TPPC8_3rd"/>
</dbReference>
<dbReference type="EMBL" id="JXXN02002314">
    <property type="protein sequence ID" value="THD23137.1"/>
    <property type="molecule type" value="Genomic_DNA"/>
</dbReference>
<feature type="domain" description="TPPC8 second Ig-like" evidence="2">
    <location>
        <begin position="1134"/>
        <end position="1244"/>
    </location>
</feature>
<dbReference type="GO" id="GO:1990072">
    <property type="term" value="C:TRAPPIII protein complex"/>
    <property type="evidence" value="ECO:0007669"/>
    <property type="project" value="TreeGrafter"/>
</dbReference>
<dbReference type="Proteomes" id="UP000230066">
    <property type="component" value="Unassembled WGS sequence"/>
</dbReference>
<keyword evidence="6" id="KW-1185">Reference proteome</keyword>
<feature type="domain" description="TPPC8 first Ig-like" evidence="3">
    <location>
        <begin position="907"/>
        <end position="1132"/>
    </location>
</feature>
<protein>
    <submittedName>
        <fullName evidence="5">Trafficking protein particle complex subunit 8</fullName>
    </submittedName>
</protein>
<name>A0A4E0RRE7_FASHE</name>
<evidence type="ECO:0000259" key="4">
    <source>
        <dbReference type="Pfam" id="PF24546"/>
    </source>
</evidence>
<dbReference type="InterPro" id="IPR058541">
    <property type="entry name" value="Ig_TPPC8_1st"/>
</dbReference>
<dbReference type="Pfam" id="PF24544">
    <property type="entry name" value="Ig_TPPC8_2nd"/>
    <property type="match status" value="1"/>
</dbReference>
<dbReference type="Pfam" id="PF24545">
    <property type="entry name" value="Ig_TPPC8_1st"/>
    <property type="match status" value="1"/>
</dbReference>
<evidence type="ECO:0000313" key="6">
    <source>
        <dbReference type="Proteomes" id="UP000230066"/>
    </source>
</evidence>
<evidence type="ECO:0000259" key="3">
    <source>
        <dbReference type="Pfam" id="PF24545"/>
    </source>
</evidence>
<feature type="domain" description="TPPC8 third Ig-like" evidence="4">
    <location>
        <begin position="1307"/>
        <end position="1496"/>
    </location>
</feature>
<dbReference type="PANTHER" id="PTHR12975">
    <property type="entry name" value="TRANSPORT PROTEIN TRAPP"/>
    <property type="match status" value="1"/>
</dbReference>
<evidence type="ECO:0000259" key="2">
    <source>
        <dbReference type="Pfam" id="PF24544"/>
    </source>
</evidence>
<dbReference type="Pfam" id="PF24546">
    <property type="entry name" value="Ig_TPPC8_3rd"/>
    <property type="match status" value="1"/>
</dbReference>
<dbReference type="Pfam" id="PF12739">
    <property type="entry name" value="TRAPPC-Trs85"/>
    <property type="match status" value="2"/>
</dbReference>
<feature type="region of interest" description="Disordered" evidence="1">
    <location>
        <begin position="1056"/>
        <end position="1079"/>
    </location>
</feature>
<dbReference type="InterPro" id="IPR058538">
    <property type="entry name" value="Ig_TPPC8_2nd"/>
</dbReference>
<reference evidence="5" key="1">
    <citation type="submission" date="2019-03" db="EMBL/GenBank/DDBJ databases">
        <title>Improved annotation for the trematode Fasciola hepatica.</title>
        <authorList>
            <person name="Choi Y.-J."/>
            <person name="Martin J."/>
            <person name="Mitreva M."/>
        </authorList>
    </citation>
    <scope>NUCLEOTIDE SEQUENCE [LARGE SCALE GENOMIC DNA]</scope>
</reference>
<evidence type="ECO:0000256" key="1">
    <source>
        <dbReference type="SAM" id="MobiDB-lite"/>
    </source>
</evidence>
<accession>A0A4E0RRE7</accession>
<evidence type="ECO:0000313" key="5">
    <source>
        <dbReference type="EMBL" id="THD23137.1"/>
    </source>
</evidence>